<reference evidence="3 4" key="1">
    <citation type="submission" date="2018-08" db="EMBL/GenBank/DDBJ databases">
        <title>Genomic Encyclopedia of Type Strains, Phase III (KMG-III): the genomes of soil and plant-associated and newly described type strains.</title>
        <authorList>
            <person name="Whitman W."/>
        </authorList>
    </citation>
    <scope>NUCLEOTIDE SEQUENCE [LARGE SCALE GENOMIC DNA]</scope>
    <source>
        <strain evidence="3 4">CECT 7375</strain>
    </source>
</reference>
<dbReference type="InterPro" id="IPR032816">
    <property type="entry name" value="VTT_dom"/>
</dbReference>
<gene>
    <name evidence="3" type="ORF">DFP81_104246</name>
</gene>
<keyword evidence="4" id="KW-1185">Reference proteome</keyword>
<proteinExistence type="predicted"/>
<sequence>MSYLVVFAVSFLSATILPLGSEGVLLYYASDTSLAVFWLWLWASVGNTLGALVNWYLGRYLVAYEHRKWFPVKAKHRATAEVFFNRYGLWTLFFTWLPVIGDAISLIAGVFHSPIRYFLPFVFVGKASRYALLLWGQSWLLNG</sequence>
<protein>
    <submittedName>
        <fullName evidence="3">Membrane protein YqaA with SNARE-associated domain</fullName>
    </submittedName>
</protein>
<evidence type="ECO:0000259" key="2">
    <source>
        <dbReference type="Pfam" id="PF09335"/>
    </source>
</evidence>
<name>A0A3E0DND4_9GAMM</name>
<dbReference type="RefSeq" id="WP_115897262.1">
    <property type="nucleotide sequence ID" value="NZ_QUNG01000004.1"/>
</dbReference>
<dbReference type="PANTHER" id="PTHR42709:SF4">
    <property type="entry name" value="INNER MEMBRANE PROTEIN YQAA"/>
    <property type="match status" value="1"/>
</dbReference>
<comment type="caution">
    <text evidence="3">The sequence shown here is derived from an EMBL/GenBank/DDBJ whole genome shotgun (WGS) entry which is preliminary data.</text>
</comment>
<evidence type="ECO:0000313" key="3">
    <source>
        <dbReference type="EMBL" id="REG84366.1"/>
    </source>
</evidence>
<keyword evidence="1" id="KW-0472">Membrane</keyword>
<dbReference type="EMBL" id="QUNG01000004">
    <property type="protein sequence ID" value="REG84366.1"/>
    <property type="molecule type" value="Genomic_DNA"/>
</dbReference>
<feature type="domain" description="VTT" evidence="2">
    <location>
        <begin position="36"/>
        <end position="132"/>
    </location>
</feature>
<dbReference type="GO" id="GO:0005886">
    <property type="term" value="C:plasma membrane"/>
    <property type="evidence" value="ECO:0007669"/>
    <property type="project" value="UniProtKB-ARBA"/>
</dbReference>
<evidence type="ECO:0000313" key="4">
    <source>
        <dbReference type="Proteomes" id="UP000256542"/>
    </source>
</evidence>
<dbReference type="AlphaFoldDB" id="A0A3E0DND4"/>
<dbReference type="Pfam" id="PF09335">
    <property type="entry name" value="VTT_dom"/>
    <property type="match status" value="1"/>
</dbReference>
<feature type="transmembrane region" description="Helical" evidence="1">
    <location>
        <begin position="87"/>
        <end position="111"/>
    </location>
</feature>
<dbReference type="PANTHER" id="PTHR42709">
    <property type="entry name" value="ALKALINE PHOSPHATASE LIKE PROTEIN"/>
    <property type="match status" value="1"/>
</dbReference>
<organism evidence="3 4">
    <name type="scientific">Marinomonas pollencensis</name>
    <dbReference type="NCBI Taxonomy" id="491954"/>
    <lineage>
        <taxon>Bacteria</taxon>
        <taxon>Pseudomonadati</taxon>
        <taxon>Pseudomonadota</taxon>
        <taxon>Gammaproteobacteria</taxon>
        <taxon>Oceanospirillales</taxon>
        <taxon>Oceanospirillaceae</taxon>
        <taxon>Marinomonas</taxon>
    </lineage>
</organism>
<feature type="transmembrane region" description="Helical" evidence="1">
    <location>
        <begin position="37"/>
        <end position="57"/>
    </location>
</feature>
<keyword evidence="1" id="KW-1133">Transmembrane helix</keyword>
<keyword evidence="1" id="KW-0812">Transmembrane</keyword>
<accession>A0A3E0DND4</accession>
<dbReference type="InterPro" id="IPR051311">
    <property type="entry name" value="DedA_domain"/>
</dbReference>
<evidence type="ECO:0000256" key="1">
    <source>
        <dbReference type="SAM" id="Phobius"/>
    </source>
</evidence>
<dbReference type="Proteomes" id="UP000256542">
    <property type="component" value="Unassembled WGS sequence"/>
</dbReference>
<dbReference type="OrthoDB" id="9814483at2"/>